<dbReference type="HOGENOM" id="CLU_851589_0_0_4"/>
<dbReference type="OrthoDB" id="9815339at2"/>
<dbReference type="STRING" id="338969.Rfer_2087"/>
<name>Q21WP1_ALBFT</name>
<dbReference type="EMBL" id="CP000267">
    <property type="protein sequence ID" value="ABD69812.1"/>
    <property type="molecule type" value="Genomic_DNA"/>
</dbReference>
<keyword evidence="2" id="KW-1185">Reference proteome</keyword>
<evidence type="ECO:0000313" key="2">
    <source>
        <dbReference type="Proteomes" id="UP000008332"/>
    </source>
</evidence>
<dbReference type="Proteomes" id="UP000008332">
    <property type="component" value="Chromosome"/>
</dbReference>
<reference evidence="2" key="1">
    <citation type="submission" date="2006-02" db="EMBL/GenBank/DDBJ databases">
        <title>Complete sequence of chromosome of Rhodoferax ferrireducens DSM 15236.</title>
        <authorList>
            <person name="Copeland A."/>
            <person name="Lucas S."/>
            <person name="Lapidus A."/>
            <person name="Barry K."/>
            <person name="Detter J.C."/>
            <person name="Glavina del Rio T."/>
            <person name="Hammon N."/>
            <person name="Israni S."/>
            <person name="Pitluck S."/>
            <person name="Brettin T."/>
            <person name="Bruce D."/>
            <person name="Han C."/>
            <person name="Tapia R."/>
            <person name="Gilna P."/>
            <person name="Kiss H."/>
            <person name="Schmutz J."/>
            <person name="Larimer F."/>
            <person name="Land M."/>
            <person name="Kyrpides N."/>
            <person name="Ivanova N."/>
            <person name="Richardson P."/>
        </authorList>
    </citation>
    <scope>NUCLEOTIDE SEQUENCE [LARGE SCALE GENOMIC DNA]</scope>
    <source>
        <strain evidence="2">ATCC BAA-621 / DSM 15236 / T118</strain>
    </source>
</reference>
<gene>
    <name evidence="1" type="ordered locus">Rfer_2087</name>
</gene>
<organism evidence="1 2">
    <name type="scientific">Albidiferax ferrireducens (strain ATCC BAA-621 / DSM 15236 / T118)</name>
    <name type="common">Rhodoferax ferrireducens</name>
    <dbReference type="NCBI Taxonomy" id="338969"/>
    <lineage>
        <taxon>Bacteria</taxon>
        <taxon>Pseudomonadati</taxon>
        <taxon>Pseudomonadota</taxon>
        <taxon>Betaproteobacteria</taxon>
        <taxon>Burkholderiales</taxon>
        <taxon>Comamonadaceae</taxon>
        <taxon>Rhodoferax</taxon>
    </lineage>
</organism>
<accession>Q21WP1</accession>
<dbReference type="RefSeq" id="WP_011464380.1">
    <property type="nucleotide sequence ID" value="NC_007908.1"/>
</dbReference>
<dbReference type="AlphaFoldDB" id="Q21WP1"/>
<dbReference type="eggNOG" id="COG3754">
    <property type="taxonomic scope" value="Bacteria"/>
</dbReference>
<evidence type="ECO:0000313" key="1">
    <source>
        <dbReference type="EMBL" id="ABD69812.1"/>
    </source>
</evidence>
<proteinExistence type="predicted"/>
<dbReference type="KEGG" id="rfr:Rfer_2087"/>
<dbReference type="Pfam" id="PF05045">
    <property type="entry name" value="RgpF"/>
    <property type="match status" value="1"/>
</dbReference>
<protein>
    <submittedName>
        <fullName evidence="1">Lipopolysaccharide biosynthesis protein-like</fullName>
    </submittedName>
</protein>
<dbReference type="InterPro" id="IPR007739">
    <property type="entry name" value="RgpF"/>
</dbReference>
<sequence length="305" mass="34489">MQPLADIWRRWRRQIKSSAPFVRRRTYRILLNKNARLIESLDGLATPASQARVEIRKPLAQNLEGEVCLFVTHAAQPVLKTHVIHHVEHLLDAGIQVILIVNTNLATDTLTIDADLEARLSGVLVRENTGFDFGAWAHAYSLLDRKLWHRLYLINDSIVGPLGQTEFARMMGRIKASSADFIGLTESLAPARHLQSYFLVFNRNALLSHAFNKRILSIQNLPEKGQVVDIYEIRLTQQLCALGLRFEALFPTLSNDFYNSNDTASRWEQLLSAGFPYLKTSVIKELPRAPKILMARASGQVDAQI</sequence>